<feature type="domain" description="Plastocyanin-like" evidence="3">
    <location>
        <begin position="4"/>
        <end position="147"/>
    </location>
</feature>
<dbReference type="CDD" id="cd13877">
    <property type="entry name" value="CuRO_2_Fet3p_like"/>
    <property type="match status" value="1"/>
</dbReference>
<evidence type="ECO:0000256" key="1">
    <source>
        <dbReference type="ARBA" id="ARBA00010609"/>
    </source>
</evidence>
<reference evidence="4" key="1">
    <citation type="submission" date="2002-08" db="EMBL/GenBank/DDBJ databases">
        <authorList>
            <person name="Lyons Moreta J.I."/>
            <person name="Newell S.Y."/>
            <person name="Buchan A."/>
            <person name="Moran M.A."/>
        </authorList>
    </citation>
    <scope>NUCLEOTIDE SEQUENCE</scope>
    <source>
        <strain evidence="4">SAP138</strain>
    </source>
</reference>
<dbReference type="InterPro" id="IPR044130">
    <property type="entry name" value="CuRO_2_Fet3-like"/>
</dbReference>
<dbReference type="PANTHER" id="PTHR11709">
    <property type="entry name" value="MULTI-COPPER OXIDASE"/>
    <property type="match status" value="1"/>
</dbReference>
<dbReference type="AlphaFoldDB" id="Q8J233"/>
<dbReference type="InterPro" id="IPR045087">
    <property type="entry name" value="Cu-oxidase_fam"/>
</dbReference>
<keyword evidence="2" id="KW-0732">Signal</keyword>
<dbReference type="InterPro" id="IPR008972">
    <property type="entry name" value="Cupredoxin"/>
</dbReference>
<evidence type="ECO:0000313" key="4">
    <source>
        <dbReference type="EMBL" id="AAN17302.1"/>
    </source>
</evidence>
<dbReference type="PANTHER" id="PTHR11709:SF361">
    <property type="entry name" value="IRON TRANSPORT MULTICOPPER OXIDASE FET3"/>
    <property type="match status" value="1"/>
</dbReference>
<reference evidence="4" key="2">
    <citation type="journal article" date="2003" name="Microb. Ecol.">
        <title>Diversity of ascomycete laccase gene sequences in a southeastern US salt marsh.</title>
        <authorList>
            <person name="Lyons J.I."/>
            <person name="Newell S.Y."/>
            <person name="Buchan A."/>
            <person name="Moran M.A."/>
        </authorList>
    </citation>
    <scope>NUCLEOTIDE SEQUENCE</scope>
    <source>
        <strain evidence="4">SAP138</strain>
    </source>
</reference>
<feature type="non-terminal residue" evidence="4">
    <location>
        <position position="1"/>
    </location>
</feature>
<proteinExistence type="inferred from homology"/>
<dbReference type="GO" id="GO:0004322">
    <property type="term" value="F:ferroxidase activity"/>
    <property type="evidence" value="ECO:0007669"/>
    <property type="project" value="TreeGrafter"/>
</dbReference>
<comment type="similarity">
    <text evidence="1">Belongs to the multicopper oxidase family.</text>
</comment>
<name>Q8J233_9HELO</name>
<dbReference type="Pfam" id="PF00394">
    <property type="entry name" value="Cu-oxidase"/>
    <property type="match status" value="1"/>
</dbReference>
<dbReference type="GO" id="GO:0033573">
    <property type="term" value="C:high-affinity iron permease complex"/>
    <property type="evidence" value="ECO:0007669"/>
    <property type="project" value="TreeGrafter"/>
</dbReference>
<evidence type="ECO:0000259" key="3">
    <source>
        <dbReference type="Pfam" id="PF00394"/>
    </source>
</evidence>
<feature type="non-terminal residue" evidence="4">
    <location>
        <position position="259"/>
    </location>
</feature>
<dbReference type="EMBL" id="AF539835">
    <property type="protein sequence ID" value="AAN17302.1"/>
    <property type="molecule type" value="Genomic_DNA"/>
</dbReference>
<evidence type="ECO:0000256" key="2">
    <source>
        <dbReference type="ARBA" id="ARBA00022729"/>
    </source>
</evidence>
<protein>
    <submittedName>
        <fullName evidence="4">Laccase</fullName>
    </submittedName>
</protein>
<organism evidence="4">
    <name type="scientific">Lachnum spartinae</name>
    <dbReference type="NCBI Taxonomy" id="47822"/>
    <lineage>
        <taxon>Eukaryota</taxon>
        <taxon>Fungi</taxon>
        <taxon>Dikarya</taxon>
        <taxon>Ascomycota</taxon>
        <taxon>Pezizomycotina</taxon>
        <taxon>Leotiomycetes</taxon>
        <taxon>Helotiales</taxon>
        <taxon>Lachnaceae</taxon>
        <taxon>Lachnum</taxon>
    </lineage>
</organism>
<dbReference type="GO" id="GO:0033215">
    <property type="term" value="P:reductive iron assimilation"/>
    <property type="evidence" value="ECO:0007669"/>
    <property type="project" value="TreeGrafter"/>
</dbReference>
<accession>Q8J233</accession>
<sequence length="259" mass="28833">GTRWYHWQAPNLINYFQSPLNTQLHEGSEPVPNATLINEAQDVHIPVAAGRSYLFHIINMGAFAAQYVQFDQHKMTVVEIDGVYTKPYEVTQIFLTAAQRCSVIVRAKPDSKQNFAIVASMNEDMFDTSVIPPGLKNTVTGWLVYDKKKPLPKPFDLQYLLETQDDTVFVPLDGMKALGPVTVPIPLTVKFNTSDQGQNRGYFNDVSYVPQKVPTLYTALSAPPSLANNPKIYSKYSNPNVVPMGAIVELTIINTDGKP</sequence>
<dbReference type="InterPro" id="IPR001117">
    <property type="entry name" value="Cu-oxidase_2nd"/>
</dbReference>
<dbReference type="Gene3D" id="2.60.40.420">
    <property type="entry name" value="Cupredoxins - blue copper proteins"/>
    <property type="match status" value="2"/>
</dbReference>
<dbReference type="SUPFAM" id="SSF49503">
    <property type="entry name" value="Cupredoxins"/>
    <property type="match status" value="2"/>
</dbReference>
<dbReference type="GO" id="GO:0010106">
    <property type="term" value="P:cellular response to iron ion starvation"/>
    <property type="evidence" value="ECO:0007669"/>
    <property type="project" value="TreeGrafter"/>
</dbReference>